<comment type="caution">
    <text evidence="2">The sequence shown here is derived from an EMBL/GenBank/DDBJ whole genome shotgun (WGS) entry which is preliminary data.</text>
</comment>
<gene>
    <name evidence="2" type="ORF">KIPB_007688</name>
</gene>
<feature type="non-terminal residue" evidence="2">
    <location>
        <position position="1"/>
    </location>
</feature>
<feature type="region of interest" description="Disordered" evidence="1">
    <location>
        <begin position="45"/>
        <end position="64"/>
    </location>
</feature>
<dbReference type="AlphaFoldDB" id="A0A391NX53"/>
<evidence type="ECO:0000313" key="3">
    <source>
        <dbReference type="Proteomes" id="UP000265618"/>
    </source>
</evidence>
<keyword evidence="3" id="KW-1185">Reference proteome</keyword>
<protein>
    <submittedName>
        <fullName evidence="2">Uncharacterized protein</fullName>
    </submittedName>
</protein>
<name>A0A391NX53_9EUKA</name>
<organism evidence="2 3">
    <name type="scientific">Kipferlia bialata</name>
    <dbReference type="NCBI Taxonomy" id="797122"/>
    <lineage>
        <taxon>Eukaryota</taxon>
        <taxon>Metamonada</taxon>
        <taxon>Carpediemonas-like organisms</taxon>
        <taxon>Kipferlia</taxon>
    </lineage>
</organism>
<evidence type="ECO:0000256" key="1">
    <source>
        <dbReference type="SAM" id="MobiDB-lite"/>
    </source>
</evidence>
<sequence>MDFAFVHGSLSLFRVSAPSEMALSTPLSALSPRIWAAIQGIQAEMGEGSDTDTESEGSSSECEVYSPCDAEGVDMEGVPRSYLFHVNHLEVHPSTPLAFLVSYANLGVVEVAVTSVEIGEKGEGEGQGTVDHQPMGTIHFPTPHPNTLVSLPFAFKLDPSAVIVSGNAVNALSRDRRAVLTVVGGEVVQSVMVKTAKVPKETHVVCTQGNEFRLFILSAWGVPTLLRIRPTLPVSWQPDGVTVTEEAASALTGAATTTIGPHSDGSVVVAVTRGRGTTHILRLDPVNASLALLCHLPSAVTHSVTRITCCDKTVLVSDSDGSCVTAVNTDTGSTRQCRVRGMCHSACPMGTVMKTQDSLNVAVREGTSLCVCPSAMDHCVRGHSLLWV</sequence>
<proteinExistence type="predicted"/>
<dbReference type="Proteomes" id="UP000265618">
    <property type="component" value="Unassembled WGS sequence"/>
</dbReference>
<evidence type="ECO:0000313" key="2">
    <source>
        <dbReference type="EMBL" id="GCA63073.1"/>
    </source>
</evidence>
<dbReference type="SUPFAM" id="SSF63829">
    <property type="entry name" value="Calcium-dependent phosphotriesterase"/>
    <property type="match status" value="1"/>
</dbReference>
<dbReference type="EMBL" id="BDIP01002218">
    <property type="protein sequence ID" value="GCA63073.1"/>
    <property type="molecule type" value="Genomic_DNA"/>
</dbReference>
<accession>A0A391NX53</accession>
<reference evidence="2 3" key="1">
    <citation type="journal article" date="2018" name="PLoS ONE">
        <title>The draft genome of Kipferlia bialata reveals reductive genome evolution in fornicate parasites.</title>
        <authorList>
            <person name="Tanifuji G."/>
            <person name="Takabayashi S."/>
            <person name="Kume K."/>
            <person name="Takagi M."/>
            <person name="Nakayama T."/>
            <person name="Kamikawa R."/>
            <person name="Inagaki Y."/>
            <person name="Hashimoto T."/>
        </authorList>
    </citation>
    <scope>NUCLEOTIDE SEQUENCE [LARGE SCALE GENOMIC DNA]</scope>
    <source>
        <strain evidence="2">NY0173</strain>
    </source>
</reference>